<dbReference type="SUPFAM" id="SSF55681">
    <property type="entry name" value="Class II aaRS and biotin synthetases"/>
    <property type="match status" value="1"/>
</dbReference>
<dbReference type="PIRSF" id="PIRSF006503">
    <property type="entry name" value="UCP006503"/>
    <property type="match status" value="1"/>
</dbReference>
<keyword evidence="2" id="KW-1185">Reference proteome</keyword>
<dbReference type="EMBL" id="CP015103">
    <property type="protein sequence ID" value="ASJ07754.1"/>
    <property type="molecule type" value="Genomic_DNA"/>
</dbReference>
<dbReference type="Proteomes" id="UP000250125">
    <property type="component" value="Chromosome"/>
</dbReference>
<gene>
    <name evidence="1" type="ORF">A3L11_00320</name>
</gene>
<dbReference type="InterPro" id="IPR007162">
    <property type="entry name" value="DUF366"/>
</dbReference>
<accession>A0A2Z2MM89</accession>
<dbReference type="Pfam" id="PF04017">
    <property type="entry name" value="DUF366"/>
    <property type="match status" value="1"/>
</dbReference>
<evidence type="ECO:0000313" key="1">
    <source>
        <dbReference type="EMBL" id="ASJ07754.1"/>
    </source>
</evidence>
<proteinExistence type="predicted"/>
<evidence type="ECO:0008006" key="3">
    <source>
        <dbReference type="Google" id="ProtNLM"/>
    </source>
</evidence>
<sequence length="188" mass="21106">MELLIVRDRRIDYDGSAIQSHWAYRNFGLLGNSLVIFRGKCDVKVEEMIDIEDLRQSKEIKSDDMVHYIIEVFDLVNTLFASTLQKLFIAKLCEVLGEYGVKTERKGDDIYVNGKKLSISIATVSPVSVKIHIGINVEARGIPEGVDAIGLKELGISDIDGFMEKTGEALVAEFNKVKKDSLKVRWAQ</sequence>
<evidence type="ECO:0000313" key="2">
    <source>
        <dbReference type="Proteomes" id="UP000250125"/>
    </source>
</evidence>
<reference evidence="1 2" key="1">
    <citation type="submission" date="2016-04" db="EMBL/GenBank/DDBJ databases">
        <title>Complete genome sequence of Thermococcus siculi type strain RG-20.</title>
        <authorList>
            <person name="Oger P.M."/>
        </authorList>
    </citation>
    <scope>NUCLEOTIDE SEQUENCE [LARGE SCALE GENOMIC DNA]</scope>
    <source>
        <strain evidence="1 2">RG-20</strain>
    </source>
</reference>
<dbReference type="InterPro" id="IPR045864">
    <property type="entry name" value="aa-tRNA-synth_II/BPL/LPL"/>
</dbReference>
<dbReference type="OrthoDB" id="70011at2157"/>
<protein>
    <recommendedName>
        <fullName evidence="3">DUF366 domain-containing protein</fullName>
    </recommendedName>
</protein>
<name>A0A2Z2MM89_9EURY</name>
<organism evidence="1 2">
    <name type="scientific">Thermococcus siculi</name>
    <dbReference type="NCBI Taxonomy" id="72803"/>
    <lineage>
        <taxon>Archaea</taxon>
        <taxon>Methanobacteriati</taxon>
        <taxon>Methanobacteriota</taxon>
        <taxon>Thermococci</taxon>
        <taxon>Thermococcales</taxon>
        <taxon>Thermococcaceae</taxon>
        <taxon>Thermococcus</taxon>
    </lineage>
</organism>
<dbReference type="KEGG" id="tsl:A3L11_00320"/>
<dbReference type="AlphaFoldDB" id="A0A2Z2MM89"/>
<dbReference type="RefSeq" id="WP_088855000.1">
    <property type="nucleotide sequence ID" value="NZ_CP015103.1"/>
</dbReference>
<dbReference type="GeneID" id="33316637"/>
<dbReference type="Gene3D" id="3.30.930.10">
    <property type="entry name" value="Bira Bifunctional Protein, Domain 2"/>
    <property type="match status" value="1"/>
</dbReference>